<dbReference type="PANTHER" id="PTHR33308:SF9">
    <property type="entry name" value="PEPTIDOGLYCAN HYDROLASE FLGJ"/>
    <property type="match status" value="1"/>
</dbReference>
<gene>
    <name evidence="7" type="ORF">HMPREF9442_00084</name>
</gene>
<evidence type="ECO:0000256" key="3">
    <source>
        <dbReference type="ARBA" id="ARBA00022801"/>
    </source>
</evidence>
<organism evidence="7 8">
    <name type="scientific">Paraprevotella xylaniphila YIT 11841</name>
    <dbReference type="NCBI Taxonomy" id="762982"/>
    <lineage>
        <taxon>Bacteria</taxon>
        <taxon>Pseudomonadati</taxon>
        <taxon>Bacteroidota</taxon>
        <taxon>Bacteroidia</taxon>
        <taxon>Bacteroidales</taxon>
        <taxon>Prevotellaceae</taxon>
        <taxon>Paraprevotella</taxon>
    </lineage>
</organism>
<dbReference type="PROSITE" id="PS51782">
    <property type="entry name" value="LYSM"/>
    <property type="match status" value="2"/>
</dbReference>
<dbReference type="SMART" id="SM00047">
    <property type="entry name" value="LYZ2"/>
    <property type="match status" value="1"/>
</dbReference>
<dbReference type="GO" id="GO:0042742">
    <property type="term" value="P:defense response to bacterium"/>
    <property type="evidence" value="ECO:0007669"/>
    <property type="project" value="UniProtKB-KW"/>
</dbReference>
<dbReference type="Gene3D" id="3.10.350.10">
    <property type="entry name" value="LysM domain"/>
    <property type="match status" value="2"/>
</dbReference>
<keyword evidence="8" id="KW-1185">Reference proteome</keyword>
<dbReference type="PANTHER" id="PTHR33308">
    <property type="entry name" value="PEPTIDOGLYCAN HYDROLASE FLGJ"/>
    <property type="match status" value="1"/>
</dbReference>
<evidence type="ECO:0000313" key="7">
    <source>
        <dbReference type="EMBL" id="EGG58191.1"/>
    </source>
</evidence>
<accession>F3QPJ7</accession>
<dbReference type="Proteomes" id="UP000005546">
    <property type="component" value="Unassembled WGS sequence"/>
</dbReference>
<sequence length="306" mass="35583">MRLKTVFLSVLFGVTSFLLQAQGVSQQYLNYIERYKGMAVDQMLRYKIPASITLAQGLLESGAGTSTLARKANNHFGIKCGRAWKGPYILQDDDARNEKFRKYRSVEESYEDHSRFLQQARYSSLFELSPKDYKGWARGLKRCGYATNPRYASLLIDLIERYDLDQYDKYKSSRLHFDYSSIDRQLNSESLPSHLVYRNNENYYIIARAGDTFDLLAEETGVSARDIRKFNELPKGYRIQAGDVLYLERKRKKAAKKYKDVPHVVKAGESMYDIAQRYGIRLESLYDMNNLPADYAIQVNDRLRVR</sequence>
<evidence type="ECO:0000256" key="4">
    <source>
        <dbReference type="ARBA" id="ARBA00032108"/>
    </source>
</evidence>
<dbReference type="SMART" id="SM00257">
    <property type="entry name" value="LysM"/>
    <property type="match status" value="2"/>
</dbReference>
<protein>
    <recommendedName>
        <fullName evidence="4">Peptidoglycan hydrolase</fullName>
    </recommendedName>
</protein>
<evidence type="ECO:0000259" key="6">
    <source>
        <dbReference type="PROSITE" id="PS51782"/>
    </source>
</evidence>
<keyword evidence="1" id="KW-0929">Antimicrobial</keyword>
<dbReference type="AlphaFoldDB" id="F3QPJ7"/>
<dbReference type="InterPro" id="IPR051056">
    <property type="entry name" value="Glycosyl_Hydrolase_73"/>
</dbReference>
<dbReference type="Gene3D" id="1.10.530.10">
    <property type="match status" value="1"/>
</dbReference>
<evidence type="ECO:0000256" key="1">
    <source>
        <dbReference type="ARBA" id="ARBA00022529"/>
    </source>
</evidence>
<dbReference type="GO" id="GO:0031640">
    <property type="term" value="P:killing of cells of another organism"/>
    <property type="evidence" value="ECO:0007669"/>
    <property type="project" value="UniProtKB-KW"/>
</dbReference>
<feature type="domain" description="LysM" evidence="6">
    <location>
        <begin position="203"/>
        <end position="247"/>
    </location>
</feature>
<keyword evidence="2" id="KW-0081">Bacteriolytic enzyme</keyword>
<feature type="domain" description="LysM" evidence="6">
    <location>
        <begin position="261"/>
        <end position="305"/>
    </location>
</feature>
<dbReference type="Pfam" id="PF01476">
    <property type="entry name" value="LysM"/>
    <property type="match status" value="2"/>
</dbReference>
<dbReference type="InterPro" id="IPR018392">
    <property type="entry name" value="LysM"/>
</dbReference>
<evidence type="ECO:0000313" key="8">
    <source>
        <dbReference type="Proteomes" id="UP000005546"/>
    </source>
</evidence>
<name>F3QPJ7_9BACT</name>
<dbReference type="eggNOG" id="COG1388">
    <property type="taxonomic scope" value="Bacteria"/>
</dbReference>
<keyword evidence="3" id="KW-0378">Hydrolase</keyword>
<evidence type="ECO:0000256" key="5">
    <source>
        <dbReference type="SAM" id="SignalP"/>
    </source>
</evidence>
<comment type="caution">
    <text evidence="7">The sequence shown here is derived from an EMBL/GenBank/DDBJ whole genome shotgun (WGS) entry which is preliminary data.</text>
</comment>
<dbReference type="eggNOG" id="COG1705">
    <property type="taxonomic scope" value="Bacteria"/>
</dbReference>
<dbReference type="InterPro" id="IPR002901">
    <property type="entry name" value="MGlyc_endo_b_GlcNAc-like_dom"/>
</dbReference>
<dbReference type="OrthoDB" id="977752at2"/>
<feature type="chain" id="PRO_5003305298" description="Peptidoglycan hydrolase" evidence="5">
    <location>
        <begin position="22"/>
        <end position="306"/>
    </location>
</feature>
<keyword evidence="5" id="KW-0732">Signal</keyword>
<proteinExistence type="predicted"/>
<dbReference type="Pfam" id="PF01832">
    <property type="entry name" value="Glucosaminidase"/>
    <property type="match status" value="1"/>
</dbReference>
<dbReference type="SUPFAM" id="SSF54106">
    <property type="entry name" value="LysM domain"/>
    <property type="match status" value="2"/>
</dbReference>
<dbReference type="RefSeq" id="WP_008624035.1">
    <property type="nucleotide sequence ID" value="NZ_GL883805.1"/>
</dbReference>
<reference evidence="7 8" key="1">
    <citation type="submission" date="2011-02" db="EMBL/GenBank/DDBJ databases">
        <authorList>
            <person name="Weinstock G."/>
            <person name="Sodergren E."/>
            <person name="Clifton S."/>
            <person name="Fulton L."/>
            <person name="Fulton B."/>
            <person name="Courtney L."/>
            <person name="Fronick C."/>
            <person name="Harrison M."/>
            <person name="Strong C."/>
            <person name="Farmer C."/>
            <person name="Delahaunty K."/>
            <person name="Markovic C."/>
            <person name="Hall O."/>
            <person name="Minx P."/>
            <person name="Tomlinson C."/>
            <person name="Mitreva M."/>
            <person name="Hou S."/>
            <person name="Chen J."/>
            <person name="Wollam A."/>
            <person name="Pepin K.H."/>
            <person name="Johnson M."/>
            <person name="Bhonagiri V."/>
            <person name="Zhang X."/>
            <person name="Suruliraj S."/>
            <person name="Warren W."/>
            <person name="Chinwalla A."/>
            <person name="Mardis E.R."/>
            <person name="Wilson R.K."/>
        </authorList>
    </citation>
    <scope>NUCLEOTIDE SEQUENCE [LARGE SCALE GENOMIC DNA]</scope>
    <source>
        <strain evidence="7 8">YIT 11841</strain>
    </source>
</reference>
<feature type="signal peptide" evidence="5">
    <location>
        <begin position="1"/>
        <end position="21"/>
    </location>
</feature>
<dbReference type="InterPro" id="IPR036779">
    <property type="entry name" value="LysM_dom_sf"/>
</dbReference>
<dbReference type="CDD" id="cd00118">
    <property type="entry name" value="LysM"/>
    <property type="match status" value="1"/>
</dbReference>
<dbReference type="GO" id="GO:0004040">
    <property type="term" value="F:amidase activity"/>
    <property type="evidence" value="ECO:0007669"/>
    <property type="project" value="InterPro"/>
</dbReference>
<evidence type="ECO:0000256" key="2">
    <source>
        <dbReference type="ARBA" id="ARBA00022638"/>
    </source>
</evidence>
<dbReference type="STRING" id="762982.HMPREF9442_00084"/>
<dbReference type="HOGENOM" id="CLU_013771_1_1_10"/>
<dbReference type="EMBL" id="AFBR01000001">
    <property type="protein sequence ID" value="EGG58191.1"/>
    <property type="molecule type" value="Genomic_DNA"/>
</dbReference>